<keyword evidence="3" id="KW-1185">Reference proteome</keyword>
<dbReference type="OrthoDB" id="449382at2759"/>
<dbReference type="FunFam" id="3.90.190.10:FF:000123">
    <property type="entry name" value="Similar to protein tyrosine/serine phosphatase"/>
    <property type="match status" value="1"/>
</dbReference>
<feature type="domain" description="Tyrosine specific protein phosphatases" evidence="1">
    <location>
        <begin position="122"/>
        <end position="181"/>
    </location>
</feature>
<evidence type="ECO:0000313" key="3">
    <source>
        <dbReference type="Proteomes" id="UP000887226"/>
    </source>
</evidence>
<dbReference type="Gene3D" id="3.90.190.10">
    <property type="entry name" value="Protein tyrosine phosphatase superfamily"/>
    <property type="match status" value="1"/>
</dbReference>
<evidence type="ECO:0000313" key="2">
    <source>
        <dbReference type="EMBL" id="KAG9244984.1"/>
    </source>
</evidence>
<dbReference type="Pfam" id="PF13350">
    <property type="entry name" value="Y_phosphatase3"/>
    <property type="match status" value="1"/>
</dbReference>
<dbReference type="InterPro" id="IPR026893">
    <property type="entry name" value="Tyr/Ser_Pase_IphP-type"/>
</dbReference>
<dbReference type="GO" id="GO:0004721">
    <property type="term" value="F:phosphoprotein phosphatase activity"/>
    <property type="evidence" value="ECO:0007669"/>
    <property type="project" value="InterPro"/>
</dbReference>
<accession>A0A9P7Z3N2</accession>
<dbReference type="AlphaFoldDB" id="A0A9P7Z3N2"/>
<dbReference type="PROSITE" id="PS00383">
    <property type="entry name" value="TYR_PHOSPHATASE_1"/>
    <property type="match status" value="1"/>
</dbReference>
<protein>
    <submittedName>
        <fullName evidence="2">Tyrosine phosphatase family-domain-containing protein</fullName>
    </submittedName>
</protein>
<dbReference type="SUPFAM" id="SSF52799">
    <property type="entry name" value="(Phosphotyrosine protein) phosphatases II"/>
    <property type="match status" value="1"/>
</dbReference>
<dbReference type="EMBL" id="MU253872">
    <property type="protein sequence ID" value="KAG9244984.1"/>
    <property type="molecule type" value="Genomic_DNA"/>
</dbReference>
<evidence type="ECO:0000259" key="1">
    <source>
        <dbReference type="PROSITE" id="PS50056"/>
    </source>
</evidence>
<dbReference type="InterPro" id="IPR000387">
    <property type="entry name" value="Tyr_Pase_dom"/>
</dbReference>
<name>A0A9P7Z3N2_9HELO</name>
<dbReference type="PROSITE" id="PS50056">
    <property type="entry name" value="TYR_PHOSPHATASE_2"/>
    <property type="match status" value="1"/>
</dbReference>
<dbReference type="InterPro" id="IPR029021">
    <property type="entry name" value="Prot-tyrosine_phosphatase-like"/>
</dbReference>
<gene>
    <name evidence="2" type="ORF">BJ878DRAFT_420210</name>
</gene>
<dbReference type="Proteomes" id="UP000887226">
    <property type="component" value="Unassembled WGS sequence"/>
</dbReference>
<proteinExistence type="predicted"/>
<dbReference type="InterPro" id="IPR016130">
    <property type="entry name" value="Tyr_Pase_AS"/>
</dbReference>
<dbReference type="PANTHER" id="PTHR31126">
    <property type="entry name" value="TYROSINE-PROTEIN PHOSPHATASE"/>
    <property type="match status" value="1"/>
</dbReference>
<sequence>MSATIEVRLPPPPLPSPPFIEVNGIHNFRDLGGYPVASSGKSVKRGIIFRCAEPTLVTSDGISTMQSLGITHCYDLRSSTEIQRNIDAGRGGVKEWEGCERVFVPVFRDQDYSPEKLAVRFKDYFDGVEGFSRAYTSILENGAPSSYRTILLHIAHQPEKPLVVHCTAGKDRTGVMCALLLSFCGVEDEVVAQEYALTEVGLPIQWKESMVKHLLADPRLQNNMAGAMNMIGAKSEAMMATLKIIREQFGGPKEYMIANCGLTKEEVEKIKEHLIVDK</sequence>
<reference evidence="2" key="1">
    <citation type="journal article" date="2021" name="IMA Fungus">
        <title>Genomic characterization of three marine fungi, including Emericellopsis atlantica sp. nov. with signatures of a generalist lifestyle and marine biomass degradation.</title>
        <authorList>
            <person name="Hagestad O.C."/>
            <person name="Hou L."/>
            <person name="Andersen J.H."/>
            <person name="Hansen E.H."/>
            <person name="Altermark B."/>
            <person name="Li C."/>
            <person name="Kuhnert E."/>
            <person name="Cox R.J."/>
            <person name="Crous P.W."/>
            <person name="Spatafora J.W."/>
            <person name="Lail K."/>
            <person name="Amirebrahimi M."/>
            <person name="Lipzen A."/>
            <person name="Pangilinan J."/>
            <person name="Andreopoulos W."/>
            <person name="Hayes R.D."/>
            <person name="Ng V."/>
            <person name="Grigoriev I.V."/>
            <person name="Jackson S.A."/>
            <person name="Sutton T.D.S."/>
            <person name="Dobson A.D.W."/>
            <person name="Rama T."/>
        </authorList>
    </citation>
    <scope>NUCLEOTIDE SEQUENCE</scope>
    <source>
        <strain evidence="2">TRa3180A</strain>
    </source>
</reference>
<organism evidence="2 3">
    <name type="scientific">Calycina marina</name>
    <dbReference type="NCBI Taxonomy" id="1763456"/>
    <lineage>
        <taxon>Eukaryota</taxon>
        <taxon>Fungi</taxon>
        <taxon>Dikarya</taxon>
        <taxon>Ascomycota</taxon>
        <taxon>Pezizomycotina</taxon>
        <taxon>Leotiomycetes</taxon>
        <taxon>Helotiales</taxon>
        <taxon>Pezizellaceae</taxon>
        <taxon>Calycina</taxon>
    </lineage>
</organism>
<comment type="caution">
    <text evidence="2">The sequence shown here is derived from an EMBL/GenBank/DDBJ whole genome shotgun (WGS) entry which is preliminary data.</text>
</comment>
<dbReference type="PANTHER" id="PTHR31126:SF1">
    <property type="entry name" value="TYROSINE SPECIFIC PROTEIN PHOSPHATASES DOMAIN-CONTAINING PROTEIN"/>
    <property type="match status" value="1"/>
</dbReference>